<organism evidence="3 4">
    <name type="scientific">Candidatus Brocadia sinica JPN1</name>
    <dbReference type="NCBI Taxonomy" id="1197129"/>
    <lineage>
        <taxon>Bacteria</taxon>
        <taxon>Pseudomonadati</taxon>
        <taxon>Planctomycetota</taxon>
        <taxon>Candidatus Brocadiia</taxon>
        <taxon>Candidatus Brocadiales</taxon>
        <taxon>Candidatus Brocadiaceae</taxon>
        <taxon>Candidatus Brocadia</taxon>
    </lineage>
</organism>
<evidence type="ECO:0000313" key="3">
    <source>
        <dbReference type="EMBL" id="GAN31628.1"/>
    </source>
</evidence>
<evidence type="ECO:0000256" key="2">
    <source>
        <dbReference type="SAM" id="Phobius"/>
    </source>
</evidence>
<protein>
    <submittedName>
        <fullName evidence="3">Uncharacterized protein</fullName>
    </submittedName>
</protein>
<feature type="region of interest" description="Disordered" evidence="1">
    <location>
        <begin position="168"/>
        <end position="189"/>
    </location>
</feature>
<dbReference type="Proteomes" id="UP000032309">
    <property type="component" value="Unassembled WGS sequence"/>
</dbReference>
<feature type="transmembrane region" description="Helical" evidence="2">
    <location>
        <begin position="12"/>
        <end position="29"/>
    </location>
</feature>
<sequence length="189" mass="22229">MYLFRILKKGLTPAAAVLMMYLGIALISLETTTSYTASADHPEQMVRLKEKENSMVTLDDVAKFAEEYIQKNSRDGIFRHYDKKTKKDLELKFDKVHRERLSQIKKDEYFICADFKGRDGHTYDLDFFVQGKSKSYLNIDKKGIAIHKVNGKENYSWNYNEKKGIWEKKTVKTEKKRPEHPEHPKPDYP</sequence>
<name>A0ABQ0JSC0_9BACT</name>
<keyword evidence="2" id="KW-0472">Membrane</keyword>
<reference evidence="4" key="1">
    <citation type="journal article" date="2015" name="Genome Announc.">
        <title>Draft Genome Sequence of an Anaerobic Ammonium-Oxidizing Bacterium, "Candidatus Brocadia sinica".</title>
        <authorList>
            <person name="Oshiki M."/>
            <person name="Shinyako-Hata K."/>
            <person name="Satoh H."/>
            <person name="Okabe S."/>
        </authorList>
    </citation>
    <scope>NUCLEOTIDE SEQUENCE [LARGE SCALE GENOMIC DNA]</scope>
    <source>
        <strain evidence="4">JPN1</strain>
    </source>
</reference>
<keyword evidence="2" id="KW-0812">Transmembrane</keyword>
<dbReference type="EMBL" id="BAFN01000001">
    <property type="protein sequence ID" value="GAN31628.1"/>
    <property type="molecule type" value="Genomic_DNA"/>
</dbReference>
<evidence type="ECO:0000256" key="1">
    <source>
        <dbReference type="SAM" id="MobiDB-lite"/>
    </source>
</evidence>
<comment type="caution">
    <text evidence="3">The sequence shown here is derived from an EMBL/GenBank/DDBJ whole genome shotgun (WGS) entry which is preliminary data.</text>
</comment>
<keyword evidence="2" id="KW-1133">Transmembrane helix</keyword>
<gene>
    <name evidence="3" type="ORF">BROSI_A0129</name>
</gene>
<evidence type="ECO:0000313" key="4">
    <source>
        <dbReference type="Proteomes" id="UP000032309"/>
    </source>
</evidence>
<dbReference type="RefSeq" id="WP_052561399.1">
    <property type="nucleotide sequence ID" value="NZ_BAFN01000001.1"/>
</dbReference>
<keyword evidence="4" id="KW-1185">Reference proteome</keyword>
<accession>A0ABQ0JSC0</accession>
<proteinExistence type="predicted"/>